<evidence type="ECO:0000256" key="6">
    <source>
        <dbReference type="SAM" id="MobiDB-lite"/>
    </source>
</evidence>
<dbReference type="EMBL" id="KN832876">
    <property type="protein sequence ID" value="KIN01212.1"/>
    <property type="molecule type" value="Genomic_DNA"/>
</dbReference>
<dbReference type="Proteomes" id="UP000054321">
    <property type="component" value="Unassembled WGS sequence"/>
</dbReference>
<feature type="compositionally biased region" description="Basic and acidic residues" evidence="6">
    <location>
        <begin position="444"/>
        <end position="457"/>
    </location>
</feature>
<feature type="domain" description="HECT" evidence="7">
    <location>
        <begin position="964"/>
        <end position="1311"/>
    </location>
</feature>
<keyword evidence="3" id="KW-0808">Transferase</keyword>
<evidence type="ECO:0000256" key="3">
    <source>
        <dbReference type="ARBA" id="ARBA00022679"/>
    </source>
</evidence>
<feature type="active site" description="Glycyl thioester intermediate" evidence="5">
    <location>
        <position position="1279"/>
    </location>
</feature>
<evidence type="ECO:0000256" key="1">
    <source>
        <dbReference type="ARBA" id="ARBA00000885"/>
    </source>
</evidence>
<dbReference type="PROSITE" id="PS50237">
    <property type="entry name" value="HECT"/>
    <property type="match status" value="1"/>
</dbReference>
<dbReference type="PANTHER" id="PTHR45700">
    <property type="entry name" value="UBIQUITIN-PROTEIN LIGASE E3C"/>
    <property type="match status" value="1"/>
</dbReference>
<accession>A0A0C3HFW1</accession>
<dbReference type="InterPro" id="IPR044611">
    <property type="entry name" value="E3A/B/C-like"/>
</dbReference>
<evidence type="ECO:0000256" key="4">
    <source>
        <dbReference type="ARBA" id="ARBA00022786"/>
    </source>
</evidence>
<name>A0A0C3HFW1_OIDMZ</name>
<dbReference type="Pfam" id="PF16558">
    <property type="entry name" value="AZUL"/>
    <property type="match status" value="1"/>
</dbReference>
<proteinExistence type="predicted"/>
<evidence type="ECO:0000256" key="5">
    <source>
        <dbReference type="PROSITE-ProRule" id="PRU00104"/>
    </source>
</evidence>
<evidence type="ECO:0000313" key="8">
    <source>
        <dbReference type="EMBL" id="KIN01212.1"/>
    </source>
</evidence>
<dbReference type="EC" id="2.3.2.26" evidence="2"/>
<feature type="region of interest" description="Disordered" evidence="6">
    <location>
        <begin position="343"/>
        <end position="421"/>
    </location>
</feature>
<dbReference type="Gene3D" id="3.30.2160.10">
    <property type="entry name" value="Hect, E3 ligase catalytic domain"/>
    <property type="match status" value="1"/>
</dbReference>
<dbReference type="Pfam" id="PF00632">
    <property type="entry name" value="HECT"/>
    <property type="match status" value="1"/>
</dbReference>
<gene>
    <name evidence="8" type="ORF">OIDMADRAFT_41828</name>
</gene>
<keyword evidence="4 5" id="KW-0833">Ubl conjugation pathway</keyword>
<feature type="compositionally biased region" description="Polar residues" evidence="6">
    <location>
        <begin position="379"/>
        <end position="389"/>
    </location>
</feature>
<dbReference type="PANTHER" id="PTHR45700:SF8">
    <property type="entry name" value="HECT-TYPE E3 UBIQUITIN TRANSFERASE"/>
    <property type="match status" value="1"/>
</dbReference>
<dbReference type="GO" id="GO:0061630">
    <property type="term" value="F:ubiquitin protein ligase activity"/>
    <property type="evidence" value="ECO:0007669"/>
    <property type="project" value="UniProtKB-EC"/>
</dbReference>
<dbReference type="HOGENOM" id="CLU_001858_0_0_1"/>
<dbReference type="InterPro" id="IPR032353">
    <property type="entry name" value="AZUL"/>
</dbReference>
<comment type="catalytic activity">
    <reaction evidence="1">
        <text>S-ubiquitinyl-[E2 ubiquitin-conjugating enzyme]-L-cysteine + [acceptor protein]-L-lysine = [E2 ubiquitin-conjugating enzyme]-L-cysteine + N(6)-ubiquitinyl-[acceptor protein]-L-lysine.</text>
        <dbReference type="EC" id="2.3.2.26"/>
    </reaction>
</comment>
<dbReference type="GO" id="GO:0000209">
    <property type="term" value="P:protein polyubiquitination"/>
    <property type="evidence" value="ECO:0007669"/>
    <property type="project" value="InterPro"/>
</dbReference>
<dbReference type="SUPFAM" id="SSF56204">
    <property type="entry name" value="Hect, E3 ligase catalytic domain"/>
    <property type="match status" value="1"/>
</dbReference>
<dbReference type="STRING" id="913774.A0A0C3HFW1"/>
<dbReference type="OrthoDB" id="5981550at2759"/>
<dbReference type="InParanoid" id="A0A0C3HFW1"/>
<evidence type="ECO:0000256" key="2">
    <source>
        <dbReference type="ARBA" id="ARBA00012485"/>
    </source>
</evidence>
<dbReference type="SMART" id="SM00119">
    <property type="entry name" value="HECTc"/>
    <property type="match status" value="1"/>
</dbReference>
<feature type="region of interest" description="Disordered" evidence="6">
    <location>
        <begin position="435"/>
        <end position="457"/>
    </location>
</feature>
<evidence type="ECO:0000313" key="9">
    <source>
        <dbReference type="Proteomes" id="UP000054321"/>
    </source>
</evidence>
<dbReference type="FunFam" id="3.30.2410.10:FF:000003">
    <property type="entry name" value="probable E3 ubiquitin-protein ligase HERC4 isoform X1"/>
    <property type="match status" value="1"/>
</dbReference>
<reference evidence="9" key="2">
    <citation type="submission" date="2015-01" db="EMBL/GenBank/DDBJ databases">
        <title>Evolutionary Origins and Diversification of the Mycorrhizal Mutualists.</title>
        <authorList>
            <consortium name="DOE Joint Genome Institute"/>
            <consortium name="Mycorrhizal Genomics Consortium"/>
            <person name="Kohler A."/>
            <person name="Kuo A."/>
            <person name="Nagy L.G."/>
            <person name="Floudas D."/>
            <person name="Copeland A."/>
            <person name="Barry K.W."/>
            <person name="Cichocki N."/>
            <person name="Veneault-Fourrey C."/>
            <person name="LaButti K."/>
            <person name="Lindquist E.A."/>
            <person name="Lipzen A."/>
            <person name="Lundell T."/>
            <person name="Morin E."/>
            <person name="Murat C."/>
            <person name="Riley R."/>
            <person name="Ohm R."/>
            <person name="Sun H."/>
            <person name="Tunlid A."/>
            <person name="Henrissat B."/>
            <person name="Grigoriev I.V."/>
            <person name="Hibbett D.S."/>
            <person name="Martin F."/>
        </authorList>
    </citation>
    <scope>NUCLEOTIDE SEQUENCE [LARGE SCALE GENOMIC DNA]</scope>
    <source>
        <strain evidence="9">Zn</strain>
    </source>
</reference>
<keyword evidence="9" id="KW-1185">Reference proteome</keyword>
<dbReference type="InterPro" id="IPR042556">
    <property type="entry name" value="AZUL_sf"/>
</dbReference>
<reference evidence="8 9" key="1">
    <citation type="submission" date="2014-04" db="EMBL/GenBank/DDBJ databases">
        <authorList>
            <consortium name="DOE Joint Genome Institute"/>
            <person name="Kuo A."/>
            <person name="Martino E."/>
            <person name="Perotto S."/>
            <person name="Kohler A."/>
            <person name="Nagy L.G."/>
            <person name="Floudas D."/>
            <person name="Copeland A."/>
            <person name="Barry K.W."/>
            <person name="Cichocki N."/>
            <person name="Veneault-Fourrey C."/>
            <person name="LaButti K."/>
            <person name="Lindquist E.A."/>
            <person name="Lipzen A."/>
            <person name="Lundell T."/>
            <person name="Morin E."/>
            <person name="Murat C."/>
            <person name="Sun H."/>
            <person name="Tunlid A."/>
            <person name="Henrissat B."/>
            <person name="Grigoriev I.V."/>
            <person name="Hibbett D.S."/>
            <person name="Martin F."/>
            <person name="Nordberg H.P."/>
            <person name="Cantor M.N."/>
            <person name="Hua S.X."/>
        </authorList>
    </citation>
    <scope>NUCLEOTIDE SEQUENCE [LARGE SCALE GENOMIC DNA]</scope>
    <source>
        <strain evidence="8 9">Zn</strain>
    </source>
</reference>
<organism evidence="8 9">
    <name type="scientific">Oidiodendron maius (strain Zn)</name>
    <dbReference type="NCBI Taxonomy" id="913774"/>
    <lineage>
        <taxon>Eukaryota</taxon>
        <taxon>Fungi</taxon>
        <taxon>Dikarya</taxon>
        <taxon>Ascomycota</taxon>
        <taxon>Pezizomycotina</taxon>
        <taxon>Leotiomycetes</taxon>
        <taxon>Leotiomycetes incertae sedis</taxon>
        <taxon>Myxotrichaceae</taxon>
        <taxon>Oidiodendron</taxon>
    </lineage>
</organism>
<feature type="region of interest" description="Disordered" evidence="6">
    <location>
        <begin position="271"/>
        <end position="307"/>
    </location>
</feature>
<dbReference type="Gene3D" id="3.30.2410.10">
    <property type="entry name" value="Hect, E3 ligase catalytic domain"/>
    <property type="match status" value="1"/>
</dbReference>
<feature type="region of interest" description="Disordered" evidence="6">
    <location>
        <begin position="149"/>
        <end position="208"/>
    </location>
</feature>
<feature type="compositionally biased region" description="Polar residues" evidence="6">
    <location>
        <begin position="180"/>
        <end position="200"/>
    </location>
</feature>
<dbReference type="InterPro" id="IPR035983">
    <property type="entry name" value="Hect_E3_ubiquitin_ligase"/>
</dbReference>
<evidence type="ECO:0000259" key="7">
    <source>
        <dbReference type="PROSITE" id="PS50237"/>
    </source>
</evidence>
<dbReference type="Gene3D" id="6.10.130.10">
    <property type="entry name" value="Ubiquitin-protein ligase E3A, N-terminal zinc-binding domain (AZUL)"/>
    <property type="match status" value="1"/>
</dbReference>
<dbReference type="Gene3D" id="3.90.1750.10">
    <property type="entry name" value="Hect, E3 ligase catalytic domains"/>
    <property type="match status" value="1"/>
</dbReference>
<dbReference type="InterPro" id="IPR000569">
    <property type="entry name" value="HECT_dom"/>
</dbReference>
<protein>
    <recommendedName>
        <fullName evidence="2">HECT-type E3 ubiquitin transferase</fullName>
        <ecNumber evidence="2">2.3.2.26</ecNumber>
    </recommendedName>
</protein>
<sequence length="1311" mass="147379">MTRDTQGLHGHRDSASETEVYTALWSAATFPRLPTDAPNELKRLTIDVEDPKRVYVIHRASRRHYLQNLVEKYTLQIRYGCKSSTCTTPTCFSCRKRLAASVGAPVRRYNAMSARTLAVYLASQDNPEQSLCHNPSAEIPTTLIKNIATKPTKRSPAPIDGKDASIRNGLQGENLIPESSPRSGSRVTPASSRESSTDTQAKVDKKEIIPTKSPSIVDALDERTTIDHRSFVQNVFGTAAFKMLEWLTPRNLDILARSAAKDNISGDAYTKSTEPLPSFPSRHKSISGTSTTVETKQEPSGFDTQSDVQEGKATIGHIPAPHKVTSPKPVAAVNGETKAAAFVETRSASSPTITPVPISNHRKWPDPIESQLPKGILNVSASPKPSETASDIRPLSRERSSSKPKRRMSRPSLVTSPTMRVGQLASVHSIQAQPIKETTSVKPKVSESHDNEKSMVKDHHGIRGIGESLQSPSKQSPDIKKHRIVKNVALPQSLRRLTIEVIEFICDVLQNDGTCEKHLLQPYDIGAELKRSRNNTIPLKRIAEQFGSDSYPSALKRQWLAFAEQAIFDALCKPESILQSFRDEEKNLFDTQTLWYLMLRMTRVAPSLVFHSLWIVAGILFQPPERLESTHDWAKEAASLGLLSSKALSGTDAAQIMNICLHALIAATPLVSDARQLANMSRIRSYGLTTLGKEPSSALEPVVLCLQYDDAFTNDPALRLAKRLFAAIPTRRRYAELQELQRDLRSGEKREPDVLDAVLDTLKCIDLGTSPILTFPDDERELHEKRIPTLILDWARTVMLQDWEASAEVPSDGPFGGALAMITAIYENRKSLLLGDIHFRTEYFAERLDPIEMPIEWLNFSSNRRTVHLLDYPYLFNPSTLVTYFRAINYSRMNQAYESARDKEVLIRHMVGENRSGESRLMADEDSQRKLHTRLKTATSKFMMLEIRRSQVLEDTFNSIWRREERELMRPLKVRLGEEDGEQGMDIGGVQQEFFRLAIAEALNPAYGAFTIDARTKMTWFQPGSPEPLWKFQLIGMIVSLAVYNGLNLPVTFPKALYMKLLGVSVSELHHIADGWPDLANGLTSLLEWDEKNGSVEDVFTRTYEYSVELLGQHISVDMGTEIQSWRQFADSYVPSHTDVPLVTNATRNKYVSDYIRWLTDISIQPQFEAFKRGFFTCIDQRSTTLFDPDTLQSVVEGVQEIDISEMRRAARYVGWEATNRTVKDFWSIVKKFDLEQKKKLLEFVTASDRVPVGGMRNLQFTLQKNGVGDEHLPSSYTCFGILLLPEYSSKEVLRKNLTTALENSMGFGFA</sequence>